<dbReference type="GO" id="GO:0016301">
    <property type="term" value="F:kinase activity"/>
    <property type="evidence" value="ECO:0007669"/>
    <property type="project" value="UniProtKB-KW"/>
</dbReference>
<accession>A0ABP0QU78</accession>
<dbReference type="PROSITE" id="PS50042">
    <property type="entry name" value="CNMP_BINDING_3"/>
    <property type="match status" value="4"/>
</dbReference>
<feature type="compositionally biased region" description="Low complexity" evidence="2">
    <location>
        <begin position="2150"/>
        <end position="2163"/>
    </location>
</feature>
<dbReference type="SUPFAM" id="SSF52777">
    <property type="entry name" value="CoA-dependent acyltransferases"/>
    <property type="match status" value="1"/>
</dbReference>
<dbReference type="EMBL" id="CAXAMM010040095">
    <property type="protein sequence ID" value="CAK9091088.1"/>
    <property type="molecule type" value="Genomic_DNA"/>
</dbReference>
<feature type="transmembrane region" description="Helical" evidence="3">
    <location>
        <begin position="935"/>
        <end position="955"/>
    </location>
</feature>
<organism evidence="5 6">
    <name type="scientific">Durusdinium trenchii</name>
    <dbReference type="NCBI Taxonomy" id="1381693"/>
    <lineage>
        <taxon>Eukaryota</taxon>
        <taxon>Sar</taxon>
        <taxon>Alveolata</taxon>
        <taxon>Dinophyceae</taxon>
        <taxon>Suessiales</taxon>
        <taxon>Symbiodiniaceae</taxon>
        <taxon>Durusdinium</taxon>
    </lineage>
</organism>
<keyword evidence="5" id="KW-0808">Transferase</keyword>
<evidence type="ECO:0000256" key="1">
    <source>
        <dbReference type="ARBA" id="ARBA00023286"/>
    </source>
</evidence>
<feature type="transmembrane region" description="Helical" evidence="3">
    <location>
        <begin position="826"/>
        <end position="845"/>
    </location>
</feature>
<proteinExistence type="predicted"/>
<evidence type="ECO:0000256" key="2">
    <source>
        <dbReference type="SAM" id="MobiDB-lite"/>
    </source>
</evidence>
<dbReference type="InterPro" id="IPR050866">
    <property type="entry name" value="CNG_cation_channel"/>
</dbReference>
<feature type="domain" description="Cyclic nucleotide-binding" evidence="4">
    <location>
        <begin position="1541"/>
        <end position="1659"/>
    </location>
</feature>
<keyword evidence="1" id="KW-1071">Ligand-gated ion channel</keyword>
<keyword evidence="1" id="KW-0406">Ion transport</keyword>
<keyword evidence="1" id="KW-0813">Transport</keyword>
<feature type="compositionally biased region" description="Basic and acidic residues" evidence="2">
    <location>
        <begin position="2106"/>
        <end position="2115"/>
    </location>
</feature>
<dbReference type="SMART" id="SM00100">
    <property type="entry name" value="cNMP"/>
    <property type="match status" value="3"/>
</dbReference>
<keyword evidence="5" id="KW-0418">Kinase</keyword>
<keyword evidence="1" id="KW-0407">Ion channel</keyword>
<keyword evidence="3" id="KW-1133">Transmembrane helix</keyword>
<dbReference type="PANTHER" id="PTHR45638:SF11">
    <property type="entry name" value="CYCLIC NUCLEOTIDE-GATED CATION CHANNEL SUBUNIT A"/>
    <property type="match status" value="1"/>
</dbReference>
<dbReference type="Proteomes" id="UP001642464">
    <property type="component" value="Unassembled WGS sequence"/>
</dbReference>
<keyword evidence="6" id="KW-1185">Reference proteome</keyword>
<evidence type="ECO:0000313" key="5">
    <source>
        <dbReference type="EMBL" id="CAK9091088.1"/>
    </source>
</evidence>
<dbReference type="PANTHER" id="PTHR45638">
    <property type="entry name" value="CYCLIC NUCLEOTIDE-GATED CATION CHANNEL SUBUNIT A"/>
    <property type="match status" value="1"/>
</dbReference>
<comment type="caution">
    <text evidence="5">The sequence shown here is derived from an EMBL/GenBank/DDBJ whole genome shotgun (WGS) entry which is preliminary data.</text>
</comment>
<dbReference type="InterPro" id="IPR018490">
    <property type="entry name" value="cNMP-bd_dom_sf"/>
</dbReference>
<dbReference type="SUPFAM" id="SSF55729">
    <property type="entry name" value="Acyl-CoA N-acyltransferases (Nat)"/>
    <property type="match status" value="1"/>
</dbReference>
<dbReference type="SUPFAM" id="SSF51206">
    <property type="entry name" value="cAMP-binding domain-like"/>
    <property type="match status" value="4"/>
</dbReference>
<keyword evidence="3" id="KW-0812">Transmembrane</keyword>
<feature type="region of interest" description="Disordered" evidence="2">
    <location>
        <begin position="1962"/>
        <end position="1981"/>
    </location>
</feature>
<gene>
    <name evidence="5" type="ORF">SCF082_LOCUS42919</name>
</gene>
<sequence length="2180" mass="241095">MISFYEERALLEDPCSWLEGWIFPSPEPLLCERLRELLQAHLACRTSFHLGATTGRAHFCPVACWCETGGGGSEPWPPWDRSFTAPPMVTWDHCGLALCAHPAALDAAACARLRRLMVDGARISWPPAVDRADVAWWQQRLVRSSKVQAAVKRQVARLEAFGAELEAVPQRAEWRPVETRRLDTAELAELDGMARELNVTRFDLLVTFLAVLLKKAFKGNLVIAIPQEAGFTDMLPQTLGCFTDHLLLCVDVPSQQRVGEVARVVHAALQLGRRDSAAPTVEVQREFRRARSGGKGGWLRQARCQLRQVEPDAWTQGWPPKADTCCQLPGHVELRLDILQAEAEVQLMLCAADAGDLLQDFQMLLHRRAETVGELLEPSPELACQLRALVSKALPDPEQMTDHVPLECLGMDSVSTVFLKGQLTELFGALPALKHFDHLWSFHQLCRALDCTKEAVDREVWPMRARLATEEDWPQLRQIWREHHHLVEMVDETSQVVITGPPAWLALLLGLWGLWSLWSTDASLDASPDAPLPLRAAAGYALLALLQHPLHWLIAWNILAYDLRWGELRSLKAWTSRGSDVHAAVLLVEAVPGAPLPPADGVLCVKCHRQVASLWHAAVRPAARNTGASSALLGLAESWAREAGAIRLEAVCLNPAAKAACWNNHLELCNPRWGKWPLMPAFFRKQLGKANRGAKRSIMESVAWCLRKFSLKHGPEAFLKVLSTSTTTRPEKGVDEWPVVRSKGLRLHDFTASQLAKISWAFAKMDASRLTSLIGFLSITVVAKTGCAGTPWPHELQRRDHRRRWPRTGNGSLEEGKLQQEAVKQLGLSLVYTAVSALCAGTVLLRLLTAKFCHLPFHLRHAAFLLLLFVGRVASDIWELGGLAEASGGLAEQRGFRFRSFALTGDVSSALEMGGAIRWVPGLVAAGSSRWMYNLLSTGPVVIFLTIFLVLLYHLTCVLHSISLAKQNLEAAYSRSVAFHGERSLERSVGGHLQIHQEVPAWKSPPSTVVLGIVKPRKTSLSCFWKIMLITIASLWVPGVEHGDGLGGFLEGAQGFPHWNSSESLFKELPKGWIALQVVGTDKRRDGTCALACLTQRAGVDVTQAATLLVQDGSVLAFKGAFRAVRTVVKTTDGAAMEQRFTLNKLGRKVRATLNLRGKEEPPSRTGSASPISKPSSPVPEVHDALPPLSKFKGATLALTAASRFRSAGTSNLTSPEGLLVRAHPFFLGTRKSFREQLALALEPLANVEADQEVALEPWEEKVWEVLVPRGEPTAAPSSSKVLLKQGEAVPWQLRGIILATEENVKNLQVLYQKTLISEDLEETFVSGLAGQEIALDLMQESPFTVRLTAPTSGFYFLSWEKLNELRDLFPEDHKKLVDRARKMLTSVMNSWVQKFYARCFPRLFSYVSQDFMSALVELITVRLVKGGEKICREGEPGNFGFYLHAGRAVAQRAKANIIRLSSDKRSWHSWWGMLEVTGTCVEQTCTVIAEVDCMIWVLQSKHMEALRVSFGKECGLLDKISARHLQLLSPHMDAMRSIAMFADCGKDFLDMLNSEFSQRICARDEVIVRESELGEEMFVLALGKCKVLRSGNDHPVSRLHPGSVFGGQAVLGISQTRKETVMADTVCDVRALSRKALLRVLEKFPEEEERILAIVEAHSQSRKAASTALEQASAGEGGFSQDFIRMLVDNMFEQPFMVNQAILVQGTPGTHLVVLVHGIVEIEANGMVVATVNAPGIFGERGLLVSGSRSGATVRCTTVAECMMLPVDGPSTPVIRQLYEADMKKMELMLQKKMRSTVQTLSSEGQELPSQQPTSFLKNCDPSFLTRMAQHLEKQVFLPGQTLLEEGADAGFSLLIQQGNASIEKGGRVVGRIGAGEFIGESVALGFVPSATATVRADERMLTFAINNTAFRELVDEFPEEKQRLLDLVQQRQEAPRRRSSARVFNQVLAVNALTSLRETVKTPDGTDRDSVAESSPRPVKRLPGYRSGLNWVRQRRAALEDAMYVRMERTMRSGRIERCSPSAFEPLLPRLPRLPPSDDVAKTVAWNSRPQALPPSTARSLQKSQRVYGRKVWLETCIPRPTPPEDVQDIDENAENEMEEELEGDRRGLPKLEEDADEEGMLSRDSLRSVDLLLPVQLPSPRSLAERSNSVPSSPSQSLQLARGDTEDSSKAGSFSEG</sequence>
<dbReference type="InterPro" id="IPR016181">
    <property type="entry name" value="Acyl_CoA_acyltransferase"/>
</dbReference>
<evidence type="ECO:0000313" key="6">
    <source>
        <dbReference type="Proteomes" id="UP001642464"/>
    </source>
</evidence>
<feature type="compositionally biased region" description="Polar residues" evidence="2">
    <location>
        <begin position="1165"/>
        <end position="1176"/>
    </location>
</feature>
<keyword evidence="3" id="KW-0472">Membrane</keyword>
<feature type="region of interest" description="Disordered" evidence="2">
    <location>
        <begin position="2097"/>
        <end position="2180"/>
    </location>
</feature>
<feature type="compositionally biased region" description="Basic and acidic residues" evidence="2">
    <location>
        <begin position="1962"/>
        <end position="1973"/>
    </location>
</feature>
<dbReference type="Gene3D" id="2.60.120.10">
    <property type="entry name" value="Jelly Rolls"/>
    <property type="match status" value="4"/>
</dbReference>
<reference evidence="5 6" key="1">
    <citation type="submission" date="2024-02" db="EMBL/GenBank/DDBJ databases">
        <authorList>
            <person name="Chen Y."/>
            <person name="Shah S."/>
            <person name="Dougan E. K."/>
            <person name="Thang M."/>
            <person name="Chan C."/>
        </authorList>
    </citation>
    <scope>NUCLEOTIDE SEQUENCE [LARGE SCALE GENOMIC DNA]</scope>
</reference>
<evidence type="ECO:0000259" key="4">
    <source>
        <dbReference type="PROSITE" id="PS50042"/>
    </source>
</evidence>
<dbReference type="Gene3D" id="3.30.559.30">
    <property type="entry name" value="Nonribosomal peptide synthetase, condensation domain"/>
    <property type="match status" value="1"/>
</dbReference>
<feature type="region of interest" description="Disordered" evidence="2">
    <location>
        <begin position="1156"/>
        <end position="1185"/>
    </location>
</feature>
<dbReference type="InterPro" id="IPR000595">
    <property type="entry name" value="cNMP-bd_dom"/>
</dbReference>
<feature type="domain" description="Cyclic nucleotide-binding" evidence="4">
    <location>
        <begin position="1817"/>
        <end position="1933"/>
    </location>
</feature>
<evidence type="ECO:0000256" key="3">
    <source>
        <dbReference type="SAM" id="Phobius"/>
    </source>
</evidence>
<dbReference type="Pfam" id="PF00027">
    <property type="entry name" value="cNMP_binding"/>
    <property type="match status" value="3"/>
</dbReference>
<name>A0ABP0QU78_9DINO</name>
<dbReference type="CDD" id="cd00038">
    <property type="entry name" value="CAP_ED"/>
    <property type="match status" value="4"/>
</dbReference>
<dbReference type="InterPro" id="IPR014710">
    <property type="entry name" value="RmlC-like_jellyroll"/>
</dbReference>
<feature type="domain" description="Cyclic nucleotide-binding" evidence="4">
    <location>
        <begin position="1404"/>
        <end position="1507"/>
    </location>
</feature>
<feature type="domain" description="Cyclic nucleotide-binding" evidence="4">
    <location>
        <begin position="1688"/>
        <end position="1766"/>
    </location>
</feature>
<protein>
    <submittedName>
        <fullName evidence="5">cGMP-dependent protein kinase</fullName>
    </submittedName>
</protein>